<evidence type="ECO:0000256" key="1">
    <source>
        <dbReference type="ARBA" id="ARBA00004370"/>
    </source>
</evidence>
<protein>
    <submittedName>
        <fullName evidence="5">Mce-associated membrane protein</fullName>
    </submittedName>
</protein>
<evidence type="ECO:0000256" key="2">
    <source>
        <dbReference type="ARBA" id="ARBA00023136"/>
    </source>
</evidence>
<comment type="caution">
    <text evidence="5">The sequence shown here is derived from an EMBL/GenBank/DDBJ whole genome shotgun (WGS) entry which is preliminary data.</text>
</comment>
<keyword evidence="4" id="KW-1133">Transmembrane helix</keyword>
<feature type="compositionally biased region" description="Low complexity" evidence="3">
    <location>
        <begin position="83"/>
        <end position="106"/>
    </location>
</feature>
<feature type="region of interest" description="Disordered" evidence="3">
    <location>
        <begin position="1"/>
        <end position="108"/>
    </location>
</feature>
<evidence type="ECO:0000256" key="4">
    <source>
        <dbReference type="SAM" id="Phobius"/>
    </source>
</evidence>
<keyword evidence="4" id="KW-0812">Transmembrane</keyword>
<feature type="compositionally biased region" description="Low complexity" evidence="3">
    <location>
        <begin position="33"/>
        <end position="53"/>
    </location>
</feature>
<dbReference type="GO" id="GO:0016020">
    <property type="term" value="C:membrane"/>
    <property type="evidence" value="ECO:0007669"/>
    <property type="project" value="UniProtKB-SubCell"/>
</dbReference>
<proteinExistence type="predicted"/>
<dbReference type="PANTHER" id="PTHR37042:SF4">
    <property type="entry name" value="OUTER MEMBRANE PROTEIN RV1973"/>
    <property type="match status" value="1"/>
</dbReference>
<comment type="subcellular location">
    <subcellularLocation>
        <location evidence="1">Membrane</location>
    </subcellularLocation>
</comment>
<dbReference type="EMBL" id="VNIQ01000001">
    <property type="protein sequence ID" value="TYQ08099.1"/>
    <property type="molecule type" value="Genomic_DNA"/>
</dbReference>
<keyword evidence="2 4" id="KW-0472">Membrane</keyword>
<reference evidence="5" key="1">
    <citation type="submission" date="2019-07" db="EMBL/GenBank/DDBJ databases">
        <title>Genomic Encyclopedia of Type Strains, Phase IV (KMG-IV): sequencing the most valuable type-strain genomes for metagenomic binning, comparative biology and taxonomic classification.</title>
        <authorList>
            <person name="Goeker M."/>
        </authorList>
    </citation>
    <scope>NUCLEOTIDE SEQUENCE</scope>
    <source>
        <strain evidence="5">DSM 44596</strain>
    </source>
</reference>
<organism evidence="5">
    <name type="scientific">Nocardia globerula</name>
    <dbReference type="NCBI Taxonomy" id="1818"/>
    <lineage>
        <taxon>Bacteria</taxon>
        <taxon>Bacillati</taxon>
        <taxon>Actinomycetota</taxon>
        <taxon>Actinomycetes</taxon>
        <taxon>Mycobacteriales</taxon>
        <taxon>Nocardiaceae</taxon>
        <taxon>Nocardia</taxon>
    </lineage>
</organism>
<feature type="transmembrane region" description="Helical" evidence="4">
    <location>
        <begin position="115"/>
        <end position="135"/>
    </location>
</feature>
<evidence type="ECO:0000256" key="3">
    <source>
        <dbReference type="SAM" id="MobiDB-lite"/>
    </source>
</evidence>
<accession>A0A652YWQ0</accession>
<sequence length="271" mass="28521">MPPKRRVGMPQANQNRRPKIAGSARSLNVPAGTPAEEPANVEAVEAEVAATEAVETEAVETEAAPKASLRKAPKPSLEKEAQPSPETAAEPSLAEEPPAPEPALSKEASRTSWPLVIGLGAAAVVVAVLAGLAFFKVGAQMDDVAWVDEGATAEVLRVTPPALEAVFTFAPGTFDADFDKGLQGLNQAMRDQLTEYKDTQKAGVEQTQTATTADVTEIGVTRLEEDRAQLLAQLNVSSTQSGVAAGSRSGMVVVSLEKQDGNWLISEIRDR</sequence>
<dbReference type="PANTHER" id="PTHR37042">
    <property type="entry name" value="OUTER MEMBRANE PROTEIN RV1973"/>
    <property type="match status" value="1"/>
</dbReference>
<name>A0A652YWQ0_NOCGL</name>
<dbReference type="AlphaFoldDB" id="A0A652YWQ0"/>
<gene>
    <name evidence="5" type="ORF">FNL38_101470</name>
</gene>
<evidence type="ECO:0000313" key="5">
    <source>
        <dbReference type="EMBL" id="TYQ08099.1"/>
    </source>
</evidence>